<dbReference type="RefSeq" id="WP_083377804.1">
    <property type="nucleotide sequence ID" value="NZ_BAAAEG010000001.1"/>
</dbReference>
<proteinExistence type="predicted"/>
<gene>
    <name evidence="1" type="ORF">SAMN04490209_1375</name>
</gene>
<name>A0AAE8KYE3_9PSED</name>
<dbReference type="Proteomes" id="UP000182085">
    <property type="component" value="Chromosome I"/>
</dbReference>
<evidence type="ECO:0008006" key="3">
    <source>
        <dbReference type="Google" id="ProtNLM"/>
    </source>
</evidence>
<sequence>MTKQAQQTALAAELPERGQPLAGGVFVTRYWLNGVERALILLPDELNGVWGEYGVKIEGAGSYSDGEANTRAMAEAGSEIAVKALELGGFIPSCLEGQLLMAAKADGLVELRDDRYHWLSTQRSAYSAYFMAFGDGWLLYDGKSTERLARPVRRIYVTS</sequence>
<evidence type="ECO:0000313" key="2">
    <source>
        <dbReference type="Proteomes" id="UP000182085"/>
    </source>
</evidence>
<keyword evidence="2" id="KW-1185">Reference proteome</keyword>
<reference evidence="1 2" key="1">
    <citation type="submission" date="2016-10" db="EMBL/GenBank/DDBJ databases">
        <authorList>
            <person name="Varghese N."/>
            <person name="Submissions S."/>
        </authorList>
    </citation>
    <scope>NUCLEOTIDE SEQUENCE [LARGE SCALE GENOMIC DNA]</scope>
    <source>
        <strain evidence="1 2">BS2777</strain>
    </source>
</reference>
<organism evidence="1 2">
    <name type="scientific">Pseudomonas rhodesiae</name>
    <dbReference type="NCBI Taxonomy" id="76760"/>
    <lineage>
        <taxon>Bacteria</taxon>
        <taxon>Pseudomonadati</taxon>
        <taxon>Pseudomonadota</taxon>
        <taxon>Gammaproteobacteria</taxon>
        <taxon>Pseudomonadales</taxon>
        <taxon>Pseudomonadaceae</taxon>
        <taxon>Pseudomonas</taxon>
    </lineage>
</organism>
<dbReference type="AlphaFoldDB" id="A0AAE8KYE3"/>
<accession>A0AAE8KYE3</accession>
<evidence type="ECO:0000313" key="1">
    <source>
        <dbReference type="EMBL" id="SDU97515.1"/>
    </source>
</evidence>
<protein>
    <recommendedName>
        <fullName evidence="3">DUF1566 domain-containing protein</fullName>
    </recommendedName>
</protein>
<dbReference type="EMBL" id="LT629801">
    <property type="protein sequence ID" value="SDU97515.1"/>
    <property type="molecule type" value="Genomic_DNA"/>
</dbReference>